<dbReference type="EMBL" id="MWQO01000022">
    <property type="protein sequence ID" value="THD10749.1"/>
    <property type="molecule type" value="Genomic_DNA"/>
</dbReference>
<protein>
    <submittedName>
        <fullName evidence="4">HAD family hydrolase</fullName>
    </submittedName>
</protein>
<dbReference type="AlphaFoldDB" id="A0A4S3KP78"/>
<organism evidence="4 5">
    <name type="scientific">Metallibacterium scheffleri</name>
    <dbReference type="NCBI Taxonomy" id="993689"/>
    <lineage>
        <taxon>Bacteria</taxon>
        <taxon>Pseudomonadati</taxon>
        <taxon>Pseudomonadota</taxon>
        <taxon>Gammaproteobacteria</taxon>
        <taxon>Lysobacterales</taxon>
        <taxon>Rhodanobacteraceae</taxon>
        <taxon>Metallibacterium</taxon>
    </lineage>
</organism>
<dbReference type="NCBIfam" id="TIGR01549">
    <property type="entry name" value="HAD-SF-IA-v1"/>
    <property type="match status" value="1"/>
</dbReference>
<keyword evidence="3" id="KW-0460">Magnesium</keyword>
<dbReference type="SUPFAM" id="SSF56784">
    <property type="entry name" value="HAD-like"/>
    <property type="match status" value="1"/>
</dbReference>
<dbReference type="PANTHER" id="PTHR46470">
    <property type="entry name" value="N-ACYLNEURAMINATE-9-PHOSPHATASE"/>
    <property type="match status" value="1"/>
</dbReference>
<proteinExistence type="predicted"/>
<dbReference type="InterPro" id="IPR023214">
    <property type="entry name" value="HAD_sf"/>
</dbReference>
<dbReference type="PRINTS" id="PR00413">
    <property type="entry name" value="HADHALOGNASE"/>
</dbReference>
<accession>A0A4S3KP78</accession>
<gene>
    <name evidence="4" type="ORF">B1806_06940</name>
</gene>
<evidence type="ECO:0000313" key="4">
    <source>
        <dbReference type="EMBL" id="THD10749.1"/>
    </source>
</evidence>
<dbReference type="PANTHER" id="PTHR46470:SF4">
    <property type="entry name" value="5-AMINO-6-(5-PHOSPHO-D-RIBITYLAMINO)URACIL PHOSPHATASE YIGB"/>
    <property type="match status" value="1"/>
</dbReference>
<dbReference type="GO" id="GO:0009231">
    <property type="term" value="P:riboflavin biosynthetic process"/>
    <property type="evidence" value="ECO:0007669"/>
    <property type="project" value="TreeGrafter"/>
</dbReference>
<comment type="cofactor">
    <cofactor evidence="1">
        <name>Mg(2+)</name>
        <dbReference type="ChEBI" id="CHEBI:18420"/>
    </cofactor>
</comment>
<evidence type="ECO:0000256" key="2">
    <source>
        <dbReference type="ARBA" id="ARBA00022801"/>
    </source>
</evidence>
<dbReference type="InterPro" id="IPR006439">
    <property type="entry name" value="HAD-SF_hydro_IA"/>
</dbReference>
<dbReference type="STRING" id="993689.GCA_002077135_01610"/>
<evidence type="ECO:0000256" key="3">
    <source>
        <dbReference type="ARBA" id="ARBA00022842"/>
    </source>
</evidence>
<dbReference type="RefSeq" id="WP_081126987.1">
    <property type="nucleotide sequence ID" value="NZ_DAHXOC010000017.1"/>
</dbReference>
<dbReference type="Proteomes" id="UP000307749">
    <property type="component" value="Unassembled WGS sequence"/>
</dbReference>
<sequence>MRPLRALSLDLDDTLWPIEPAIAAAEASLHDWLHAHVPAVAAAWPPPAMRELRTRIARHCPEIAHDFSAQRRLSLAHALRACGADEAQAEPAFEAFFSARNRVVFYDDALPALTRLAALLPLASLSNGNADLARIGIDAHFAVQVSAREAGVAKPDARIFTALCQRLGCMPAQVLHVGDDPLLDVAGARAAGLQAAWLNRTASVWPGPGPMPALVFRDLGELADWCAAHLGAD</sequence>
<dbReference type="InterPro" id="IPR036412">
    <property type="entry name" value="HAD-like_sf"/>
</dbReference>
<keyword evidence="5" id="KW-1185">Reference proteome</keyword>
<dbReference type="Gene3D" id="1.20.120.1600">
    <property type="match status" value="1"/>
</dbReference>
<dbReference type="Gene3D" id="3.40.50.1000">
    <property type="entry name" value="HAD superfamily/HAD-like"/>
    <property type="match status" value="1"/>
</dbReference>
<name>A0A4S3KP78_9GAMM</name>
<dbReference type="GO" id="GO:0016787">
    <property type="term" value="F:hydrolase activity"/>
    <property type="evidence" value="ECO:0007669"/>
    <property type="project" value="UniProtKB-KW"/>
</dbReference>
<keyword evidence="2 4" id="KW-0378">Hydrolase</keyword>
<dbReference type="InterPro" id="IPR051400">
    <property type="entry name" value="HAD-like_hydrolase"/>
</dbReference>
<dbReference type="NCBIfam" id="TIGR01509">
    <property type="entry name" value="HAD-SF-IA-v3"/>
    <property type="match status" value="1"/>
</dbReference>
<dbReference type="Pfam" id="PF00702">
    <property type="entry name" value="Hydrolase"/>
    <property type="match status" value="1"/>
</dbReference>
<evidence type="ECO:0000313" key="5">
    <source>
        <dbReference type="Proteomes" id="UP000307749"/>
    </source>
</evidence>
<comment type="caution">
    <text evidence="4">The sequence shown here is derived from an EMBL/GenBank/DDBJ whole genome shotgun (WGS) entry which is preliminary data.</text>
</comment>
<evidence type="ECO:0000256" key="1">
    <source>
        <dbReference type="ARBA" id="ARBA00001946"/>
    </source>
</evidence>
<dbReference type="SFLD" id="SFLDS00003">
    <property type="entry name" value="Haloacid_Dehalogenase"/>
    <property type="match status" value="1"/>
</dbReference>
<reference evidence="4 5" key="1">
    <citation type="submission" date="2017-02" db="EMBL/GenBank/DDBJ databases">
        <title>Whole genome sequencing of Metallibacterium scheffleri DSM 24874 (T).</title>
        <authorList>
            <person name="Kumar S."/>
            <person name="Patil P."/>
            <person name="Patil P.B."/>
        </authorList>
    </citation>
    <scope>NUCLEOTIDE SEQUENCE [LARGE SCALE GENOMIC DNA]</scope>
    <source>
        <strain evidence="4 5">DSM 24874</strain>
    </source>
</reference>
<dbReference type="SFLD" id="SFLDG01129">
    <property type="entry name" value="C1.5:_HAD__Beta-PGM__Phosphata"/>
    <property type="match status" value="1"/>
</dbReference>
<dbReference type="OrthoDB" id="367448at2"/>